<evidence type="ECO:0000259" key="1">
    <source>
        <dbReference type="Pfam" id="PF24864"/>
    </source>
</evidence>
<dbReference type="InterPro" id="IPR056632">
    <property type="entry name" value="DUF7730"/>
</dbReference>
<evidence type="ECO:0000313" key="3">
    <source>
        <dbReference type="Proteomes" id="UP000799537"/>
    </source>
</evidence>
<dbReference type="AlphaFoldDB" id="A0A6A6CNL4"/>
<protein>
    <recommendedName>
        <fullName evidence="1">DUF7730 domain-containing protein</fullName>
    </recommendedName>
</protein>
<feature type="domain" description="DUF7730" evidence="1">
    <location>
        <begin position="35"/>
        <end position="198"/>
    </location>
</feature>
<evidence type="ECO:0000313" key="2">
    <source>
        <dbReference type="EMBL" id="KAF2168714.1"/>
    </source>
</evidence>
<organism evidence="2 3">
    <name type="scientific">Zasmidium cellare ATCC 36951</name>
    <dbReference type="NCBI Taxonomy" id="1080233"/>
    <lineage>
        <taxon>Eukaryota</taxon>
        <taxon>Fungi</taxon>
        <taxon>Dikarya</taxon>
        <taxon>Ascomycota</taxon>
        <taxon>Pezizomycotina</taxon>
        <taxon>Dothideomycetes</taxon>
        <taxon>Dothideomycetidae</taxon>
        <taxon>Mycosphaerellales</taxon>
        <taxon>Mycosphaerellaceae</taxon>
        <taxon>Zasmidium</taxon>
    </lineage>
</organism>
<dbReference type="RefSeq" id="XP_033669603.1">
    <property type="nucleotide sequence ID" value="XM_033805524.1"/>
</dbReference>
<keyword evidence="3" id="KW-1185">Reference proteome</keyword>
<dbReference type="PANTHER" id="PTHR38790">
    <property type="entry name" value="2EXR DOMAIN-CONTAINING PROTEIN-RELATED"/>
    <property type="match status" value="1"/>
</dbReference>
<proteinExistence type="predicted"/>
<reference evidence="2" key="1">
    <citation type="journal article" date="2020" name="Stud. Mycol.">
        <title>101 Dothideomycetes genomes: a test case for predicting lifestyles and emergence of pathogens.</title>
        <authorList>
            <person name="Haridas S."/>
            <person name="Albert R."/>
            <person name="Binder M."/>
            <person name="Bloem J."/>
            <person name="Labutti K."/>
            <person name="Salamov A."/>
            <person name="Andreopoulos B."/>
            <person name="Baker S."/>
            <person name="Barry K."/>
            <person name="Bills G."/>
            <person name="Bluhm B."/>
            <person name="Cannon C."/>
            <person name="Castanera R."/>
            <person name="Culley D."/>
            <person name="Daum C."/>
            <person name="Ezra D."/>
            <person name="Gonzalez J."/>
            <person name="Henrissat B."/>
            <person name="Kuo A."/>
            <person name="Liang C."/>
            <person name="Lipzen A."/>
            <person name="Lutzoni F."/>
            <person name="Magnuson J."/>
            <person name="Mondo S."/>
            <person name="Nolan M."/>
            <person name="Ohm R."/>
            <person name="Pangilinan J."/>
            <person name="Park H.-J."/>
            <person name="Ramirez L."/>
            <person name="Alfaro M."/>
            <person name="Sun H."/>
            <person name="Tritt A."/>
            <person name="Yoshinaga Y."/>
            <person name="Zwiers L.-H."/>
            <person name="Turgeon B."/>
            <person name="Goodwin S."/>
            <person name="Spatafora J."/>
            <person name="Crous P."/>
            <person name="Grigoriev I."/>
        </authorList>
    </citation>
    <scope>NUCLEOTIDE SEQUENCE</scope>
    <source>
        <strain evidence="2">ATCC 36951</strain>
    </source>
</reference>
<dbReference type="GeneID" id="54558796"/>
<dbReference type="Pfam" id="PF24864">
    <property type="entry name" value="DUF7730"/>
    <property type="match status" value="1"/>
</dbReference>
<name>A0A6A6CNL4_ZASCE</name>
<dbReference type="Proteomes" id="UP000799537">
    <property type="component" value="Unassembled WGS sequence"/>
</dbReference>
<gene>
    <name evidence="2" type="ORF">M409DRAFT_20731</name>
</gene>
<dbReference type="EMBL" id="ML993589">
    <property type="protein sequence ID" value="KAF2168714.1"/>
    <property type="molecule type" value="Genomic_DNA"/>
</dbReference>
<sequence>MGVSSTKRRAKVLRIVMPKRSATSSAAVSLPEGPHCWFFAKLPAEFREKIYVEVFRSFPTLLLQRKRQKKHKPNTIQCTVPIGRRQRDKTSPNWSKSNTGILLASKACYNEASKCLYGNLSIVFDKPFSINYAFLRTVTAPSLACIKRITIQHRTTLLGRGGGNTQQATKNEASETVMWARIVSCMTGLDSPHIKLSVQQYHNHIVPSFDDDWGRGDPDTFYSVNQLNSIHWLQPLRTFCALQPQLKKVRVDSWDEPHHHMRATTFMGYRYDKAVYSLPGQTYENAHDEVRGKWCCFYKALHASMGRAIRDIILGKEEPWAEHLVVLTKYEMFRLDQHGSTGLFKDDAEEARAMRREID</sequence>
<accession>A0A6A6CNL4</accession>